<name>A0A0B0EAX0_9BACT</name>
<evidence type="ECO:0000313" key="2">
    <source>
        <dbReference type="Proteomes" id="UP000030652"/>
    </source>
</evidence>
<dbReference type="Proteomes" id="UP000030652">
    <property type="component" value="Unassembled WGS sequence"/>
</dbReference>
<proteinExistence type="predicted"/>
<gene>
    <name evidence="1" type="ORF">SCABRO_03800</name>
</gene>
<organism evidence="1 2">
    <name type="scientific">Candidatus Scalindua brodae</name>
    <dbReference type="NCBI Taxonomy" id="237368"/>
    <lineage>
        <taxon>Bacteria</taxon>
        <taxon>Pseudomonadati</taxon>
        <taxon>Planctomycetota</taxon>
        <taxon>Candidatus Brocadiia</taxon>
        <taxon>Candidatus Brocadiales</taxon>
        <taxon>Candidatus Scalinduaceae</taxon>
        <taxon>Candidatus Scalindua</taxon>
    </lineage>
</organism>
<protein>
    <submittedName>
        <fullName evidence="1">Uncharacterized protein</fullName>
    </submittedName>
</protein>
<comment type="caution">
    <text evidence="1">The sequence shown here is derived from an EMBL/GenBank/DDBJ whole genome shotgun (WGS) entry which is preliminary data.</text>
</comment>
<dbReference type="EMBL" id="JRYO01000264">
    <property type="protein sequence ID" value="KHE90417.1"/>
    <property type="molecule type" value="Genomic_DNA"/>
</dbReference>
<dbReference type="AlphaFoldDB" id="A0A0B0EAX0"/>
<accession>A0A0B0EAX0</accession>
<evidence type="ECO:0000313" key="1">
    <source>
        <dbReference type="EMBL" id="KHE90417.1"/>
    </source>
</evidence>
<reference evidence="1 2" key="1">
    <citation type="submission" date="2014-10" db="EMBL/GenBank/DDBJ databases">
        <title>Draft genome of anammox bacterium scalindua brodae, obtained using differential coverage binning of sequence data from two enrichment reactors.</title>
        <authorList>
            <person name="Speth D.R."/>
            <person name="Russ L."/>
            <person name="Kartal B."/>
            <person name="Op den Camp H.J."/>
            <person name="Dutilh B.E."/>
            <person name="Jetten M.S."/>
        </authorList>
    </citation>
    <scope>NUCLEOTIDE SEQUENCE [LARGE SCALE GENOMIC DNA]</scope>
    <source>
        <strain evidence="1">RU1</strain>
    </source>
</reference>
<sequence>MKKERVSFLRLISELDNDIEIMDELMEKHNLLNDKIKHIEPDEFD</sequence>